<comment type="similarity">
    <text evidence="10">Belongs to the shisa family.</text>
</comment>
<dbReference type="Ensembl" id="ENSCCRT00010133824.1">
    <property type="protein sequence ID" value="ENSCCRP00010120484.1"/>
    <property type="gene ID" value="ENSCCRG00010052675.1"/>
</dbReference>
<keyword evidence="17" id="KW-1185">Reference proteome</keyword>
<organism evidence="16 17">
    <name type="scientific">Cyprinus carpio</name>
    <name type="common">Common carp</name>
    <dbReference type="NCBI Taxonomy" id="7962"/>
    <lineage>
        <taxon>Eukaryota</taxon>
        <taxon>Metazoa</taxon>
        <taxon>Chordata</taxon>
        <taxon>Craniata</taxon>
        <taxon>Vertebrata</taxon>
        <taxon>Euteleostomi</taxon>
        <taxon>Actinopterygii</taxon>
        <taxon>Neopterygii</taxon>
        <taxon>Teleostei</taxon>
        <taxon>Ostariophysi</taxon>
        <taxon>Cypriniformes</taxon>
        <taxon>Cyprinidae</taxon>
        <taxon>Cyprininae</taxon>
        <taxon>Cyprinus</taxon>
    </lineage>
</organism>
<evidence type="ECO:0000313" key="17">
    <source>
        <dbReference type="Proteomes" id="UP000694427"/>
    </source>
</evidence>
<keyword evidence="4" id="KW-0053">Apoptosis</keyword>
<evidence type="ECO:0000256" key="6">
    <source>
        <dbReference type="ARBA" id="ARBA00022989"/>
    </source>
</evidence>
<dbReference type="GO" id="GO:0031965">
    <property type="term" value="C:nuclear membrane"/>
    <property type="evidence" value="ECO:0007669"/>
    <property type="project" value="UniProtKB-SubCell"/>
</dbReference>
<feature type="transmembrane region" description="Helical" evidence="13">
    <location>
        <begin position="72"/>
        <end position="100"/>
    </location>
</feature>
<evidence type="ECO:0000259" key="15">
    <source>
        <dbReference type="Pfam" id="PF13908"/>
    </source>
</evidence>
<dbReference type="GO" id="GO:0006915">
    <property type="term" value="P:apoptotic process"/>
    <property type="evidence" value="ECO:0007669"/>
    <property type="project" value="UniProtKB-KW"/>
</dbReference>
<dbReference type="PANTHER" id="PTHR31395:SF14">
    <property type="entry name" value="PROTEIN SHISA-5"/>
    <property type="match status" value="1"/>
</dbReference>
<evidence type="ECO:0000256" key="14">
    <source>
        <dbReference type="SAM" id="SignalP"/>
    </source>
</evidence>
<keyword evidence="7 13" id="KW-0472">Membrane</keyword>
<feature type="chain" id="PRO_5034240664" description="Protein shisa-5" evidence="14">
    <location>
        <begin position="20"/>
        <end position="272"/>
    </location>
</feature>
<dbReference type="GO" id="GO:0005789">
    <property type="term" value="C:endoplasmic reticulum membrane"/>
    <property type="evidence" value="ECO:0007669"/>
    <property type="project" value="UniProtKB-SubCell"/>
</dbReference>
<evidence type="ECO:0000256" key="10">
    <source>
        <dbReference type="ARBA" id="ARBA00038108"/>
    </source>
</evidence>
<dbReference type="Pfam" id="PF13908">
    <property type="entry name" value="Shisa_N"/>
    <property type="match status" value="1"/>
</dbReference>
<dbReference type="Proteomes" id="UP000694427">
    <property type="component" value="Unplaced"/>
</dbReference>
<evidence type="ECO:0000256" key="8">
    <source>
        <dbReference type="ARBA" id="ARBA00023242"/>
    </source>
</evidence>
<accession>A0A8C1RUF2</accession>
<evidence type="ECO:0000256" key="4">
    <source>
        <dbReference type="ARBA" id="ARBA00022703"/>
    </source>
</evidence>
<evidence type="ECO:0000256" key="1">
    <source>
        <dbReference type="ARBA" id="ARBA00004115"/>
    </source>
</evidence>
<reference evidence="16" key="1">
    <citation type="submission" date="2025-08" db="UniProtKB">
        <authorList>
            <consortium name="Ensembl"/>
        </authorList>
    </citation>
    <scope>IDENTIFICATION</scope>
</reference>
<feature type="domain" description="Shisa N-terminal" evidence="15">
    <location>
        <begin position="15"/>
        <end position="65"/>
    </location>
</feature>
<keyword evidence="8" id="KW-0539">Nucleus</keyword>
<dbReference type="PANTHER" id="PTHR31395">
    <property type="entry name" value="SHISA"/>
    <property type="match status" value="1"/>
</dbReference>
<evidence type="ECO:0000256" key="3">
    <source>
        <dbReference type="ARBA" id="ARBA00022692"/>
    </source>
</evidence>
<dbReference type="AlphaFoldDB" id="A0A8C1RUF2"/>
<keyword evidence="3 13" id="KW-0812">Transmembrane</keyword>
<evidence type="ECO:0000256" key="9">
    <source>
        <dbReference type="ARBA" id="ARBA00037507"/>
    </source>
</evidence>
<keyword evidence="6 13" id="KW-1133">Transmembrane helix</keyword>
<keyword evidence="14" id="KW-0732">Signal</keyword>
<evidence type="ECO:0000256" key="7">
    <source>
        <dbReference type="ARBA" id="ARBA00023136"/>
    </source>
</evidence>
<sequence length="272" mass="29355">MSFISLVFLLCLADDDCKSYFSSAGELKPSIECSFLQFCCGTCDNRYCCSNPLRKLSEDDQDDCFFNDYKSIAVGVTVAGIVILIIMFIVCCVCPCCCLYKMCRSPRPVMGATTTTVVTTQYPQQPVVQGGQYPPYQPMPPQAGYGGTPAYGGQPMQTGPYQGQPYAAGPPPPYQVAGKIIRPCTTGSPVRRSIQHKHMTLQQGRGREGCRGNPAQASSHPVLQPFSALVTDPLVRLAVQSGEGEGCGGGGGKAYRYICVYVCVYVCKSSFM</sequence>
<evidence type="ECO:0000256" key="2">
    <source>
        <dbReference type="ARBA" id="ARBA00004126"/>
    </source>
</evidence>
<comment type="function">
    <text evidence="9">Can induce apoptosis in a caspase-dependent manner and plays a role in p53/TP53-dependent apoptosis.</text>
</comment>
<keyword evidence="5" id="KW-0256">Endoplasmic reticulum</keyword>
<evidence type="ECO:0000256" key="12">
    <source>
        <dbReference type="ARBA" id="ARBA00041983"/>
    </source>
</evidence>
<comment type="subcellular location">
    <subcellularLocation>
        <location evidence="1">Endoplasmic reticulum membrane</location>
        <topology evidence="1">Single-pass type I membrane protein</topology>
    </subcellularLocation>
    <subcellularLocation>
        <location evidence="2">Nucleus membrane</location>
    </subcellularLocation>
</comment>
<name>A0A8C1RUF2_CYPCA</name>
<feature type="signal peptide" evidence="14">
    <location>
        <begin position="1"/>
        <end position="19"/>
    </location>
</feature>
<evidence type="ECO:0000256" key="5">
    <source>
        <dbReference type="ARBA" id="ARBA00022824"/>
    </source>
</evidence>
<dbReference type="InterPro" id="IPR053891">
    <property type="entry name" value="Shisa_N"/>
</dbReference>
<proteinExistence type="inferred from homology"/>
<protein>
    <recommendedName>
        <fullName evidence="11">Protein shisa-5</fullName>
    </recommendedName>
    <alternativeName>
        <fullName evidence="12">Scotin</fullName>
    </alternativeName>
</protein>
<dbReference type="InterPro" id="IPR026910">
    <property type="entry name" value="Shisa"/>
</dbReference>
<evidence type="ECO:0000256" key="13">
    <source>
        <dbReference type="SAM" id="Phobius"/>
    </source>
</evidence>
<evidence type="ECO:0000256" key="11">
    <source>
        <dbReference type="ARBA" id="ARBA00040441"/>
    </source>
</evidence>
<reference evidence="16" key="2">
    <citation type="submission" date="2025-09" db="UniProtKB">
        <authorList>
            <consortium name="Ensembl"/>
        </authorList>
    </citation>
    <scope>IDENTIFICATION</scope>
</reference>
<evidence type="ECO:0000313" key="16">
    <source>
        <dbReference type="Ensembl" id="ENSCCRP00010120484.1"/>
    </source>
</evidence>